<sequence length="228" mass="25000">MYIAGINIPLTTSQAVEVAVSCTTFFSFVLAFKQAGVADRVARTDGGSVQADSEPKSLPGKMVTPVHNVAFMVPIITFPVAVGLNCFRQPGWMLQWALPNNIDGCAKAAVRLAACGMFLGVWQLVGWTLEHLGSQFHCIARREKSQIVSSGPYAVVRHPLYGFLLVQHALCSVMFWSYVPLAGLLISAVAFSVKMPIEEKIMVEDPAIGAEYMDYQDKVTSRIIPYIW</sequence>
<name>A0ACB8AU16_9AGAM</name>
<comment type="caution">
    <text evidence="1">The sequence shown here is derived from an EMBL/GenBank/DDBJ whole genome shotgun (WGS) entry which is preliminary data.</text>
</comment>
<dbReference type="EMBL" id="MU267589">
    <property type="protein sequence ID" value="KAH7916754.1"/>
    <property type="molecule type" value="Genomic_DNA"/>
</dbReference>
<gene>
    <name evidence="1" type="ORF">BJ138DRAFT_1139083</name>
</gene>
<dbReference type="Proteomes" id="UP000790377">
    <property type="component" value="Unassembled WGS sequence"/>
</dbReference>
<keyword evidence="2" id="KW-1185">Reference proteome</keyword>
<protein>
    <submittedName>
        <fullName evidence="1">Uncharacterized protein</fullName>
    </submittedName>
</protein>
<reference evidence="1" key="1">
    <citation type="journal article" date="2021" name="New Phytol.">
        <title>Evolutionary innovations through gain and loss of genes in the ectomycorrhizal Boletales.</title>
        <authorList>
            <person name="Wu G."/>
            <person name="Miyauchi S."/>
            <person name="Morin E."/>
            <person name="Kuo A."/>
            <person name="Drula E."/>
            <person name="Varga T."/>
            <person name="Kohler A."/>
            <person name="Feng B."/>
            <person name="Cao Y."/>
            <person name="Lipzen A."/>
            <person name="Daum C."/>
            <person name="Hundley H."/>
            <person name="Pangilinan J."/>
            <person name="Johnson J."/>
            <person name="Barry K."/>
            <person name="LaButti K."/>
            <person name="Ng V."/>
            <person name="Ahrendt S."/>
            <person name="Min B."/>
            <person name="Choi I.G."/>
            <person name="Park H."/>
            <person name="Plett J.M."/>
            <person name="Magnuson J."/>
            <person name="Spatafora J.W."/>
            <person name="Nagy L.G."/>
            <person name="Henrissat B."/>
            <person name="Grigoriev I.V."/>
            <person name="Yang Z.L."/>
            <person name="Xu J."/>
            <person name="Martin F.M."/>
        </authorList>
    </citation>
    <scope>NUCLEOTIDE SEQUENCE</scope>
    <source>
        <strain evidence="1">ATCC 28755</strain>
    </source>
</reference>
<organism evidence="1 2">
    <name type="scientific">Hygrophoropsis aurantiaca</name>
    <dbReference type="NCBI Taxonomy" id="72124"/>
    <lineage>
        <taxon>Eukaryota</taxon>
        <taxon>Fungi</taxon>
        <taxon>Dikarya</taxon>
        <taxon>Basidiomycota</taxon>
        <taxon>Agaricomycotina</taxon>
        <taxon>Agaricomycetes</taxon>
        <taxon>Agaricomycetidae</taxon>
        <taxon>Boletales</taxon>
        <taxon>Coniophorineae</taxon>
        <taxon>Hygrophoropsidaceae</taxon>
        <taxon>Hygrophoropsis</taxon>
    </lineage>
</organism>
<evidence type="ECO:0000313" key="2">
    <source>
        <dbReference type="Proteomes" id="UP000790377"/>
    </source>
</evidence>
<accession>A0ACB8AU16</accession>
<evidence type="ECO:0000313" key="1">
    <source>
        <dbReference type="EMBL" id="KAH7916754.1"/>
    </source>
</evidence>
<proteinExistence type="predicted"/>